<feature type="compositionally biased region" description="Basic and acidic residues" evidence="1">
    <location>
        <begin position="861"/>
        <end position="871"/>
    </location>
</feature>
<feature type="region of interest" description="Disordered" evidence="1">
    <location>
        <begin position="859"/>
        <end position="970"/>
    </location>
</feature>
<feature type="compositionally biased region" description="Basic residues" evidence="1">
    <location>
        <begin position="814"/>
        <end position="825"/>
    </location>
</feature>
<reference evidence="2 3" key="1">
    <citation type="journal article" date="2007" name="Nature">
        <title>Evolution of genes and genomes on the Drosophila phylogeny.</title>
        <authorList>
            <consortium name="Drosophila 12 Genomes Consortium"/>
            <person name="Clark A.G."/>
            <person name="Eisen M.B."/>
            <person name="Smith D.R."/>
            <person name="Bergman C.M."/>
            <person name="Oliver B."/>
            <person name="Markow T.A."/>
            <person name="Kaufman T.C."/>
            <person name="Kellis M."/>
            <person name="Gelbart W."/>
            <person name="Iyer V.N."/>
            <person name="Pollard D.A."/>
            <person name="Sackton T.B."/>
            <person name="Larracuente A.M."/>
            <person name="Singh N.D."/>
            <person name="Abad J.P."/>
            <person name="Abt D.N."/>
            <person name="Adryan B."/>
            <person name="Aguade M."/>
            <person name="Akashi H."/>
            <person name="Anderson W.W."/>
            <person name="Aquadro C.F."/>
            <person name="Ardell D.H."/>
            <person name="Arguello R."/>
            <person name="Artieri C.G."/>
            <person name="Barbash D.A."/>
            <person name="Barker D."/>
            <person name="Barsanti P."/>
            <person name="Batterham P."/>
            <person name="Batzoglou S."/>
            <person name="Begun D."/>
            <person name="Bhutkar A."/>
            <person name="Blanco E."/>
            <person name="Bosak S.A."/>
            <person name="Bradley R.K."/>
            <person name="Brand A.D."/>
            <person name="Brent M.R."/>
            <person name="Brooks A.N."/>
            <person name="Brown R.H."/>
            <person name="Butlin R.K."/>
            <person name="Caggese C."/>
            <person name="Calvi B.R."/>
            <person name="Bernardo de Carvalho A."/>
            <person name="Caspi A."/>
            <person name="Castrezana S."/>
            <person name="Celniker S.E."/>
            <person name="Chang J.L."/>
            <person name="Chapple C."/>
            <person name="Chatterji S."/>
            <person name="Chinwalla A."/>
            <person name="Civetta A."/>
            <person name="Clifton S.W."/>
            <person name="Comeron J.M."/>
            <person name="Costello J.C."/>
            <person name="Coyne J.A."/>
            <person name="Daub J."/>
            <person name="David R.G."/>
            <person name="Delcher A.L."/>
            <person name="Delehaunty K."/>
            <person name="Do C.B."/>
            <person name="Ebling H."/>
            <person name="Edwards K."/>
            <person name="Eickbush T."/>
            <person name="Evans J.D."/>
            <person name="Filipski A."/>
            <person name="Findeiss S."/>
            <person name="Freyhult E."/>
            <person name="Fulton L."/>
            <person name="Fulton R."/>
            <person name="Garcia A.C."/>
            <person name="Gardiner A."/>
            <person name="Garfield D.A."/>
            <person name="Garvin B.E."/>
            <person name="Gibson G."/>
            <person name="Gilbert D."/>
            <person name="Gnerre S."/>
            <person name="Godfrey J."/>
            <person name="Good R."/>
            <person name="Gotea V."/>
            <person name="Gravely B."/>
            <person name="Greenberg A.J."/>
            <person name="Griffiths-Jones S."/>
            <person name="Gross S."/>
            <person name="Guigo R."/>
            <person name="Gustafson E.A."/>
            <person name="Haerty W."/>
            <person name="Hahn M.W."/>
            <person name="Halligan D.L."/>
            <person name="Halpern A.L."/>
            <person name="Halter G.M."/>
            <person name="Han M.V."/>
            <person name="Heger A."/>
            <person name="Hillier L."/>
            <person name="Hinrichs A.S."/>
            <person name="Holmes I."/>
            <person name="Hoskins R.A."/>
            <person name="Hubisz M.J."/>
            <person name="Hultmark D."/>
            <person name="Huntley M.A."/>
            <person name="Jaffe D.B."/>
            <person name="Jagadeeshan S."/>
            <person name="Jeck W.R."/>
            <person name="Johnson J."/>
            <person name="Jones C.D."/>
            <person name="Jordan W.C."/>
            <person name="Karpen G.H."/>
            <person name="Kataoka E."/>
            <person name="Keightley P.D."/>
            <person name="Kheradpour P."/>
            <person name="Kirkness E.F."/>
            <person name="Koerich L.B."/>
            <person name="Kristiansen K."/>
            <person name="Kudrna D."/>
            <person name="Kulathinal R.J."/>
            <person name="Kumar S."/>
            <person name="Kwok R."/>
            <person name="Lander E."/>
            <person name="Langley C.H."/>
            <person name="Lapoint R."/>
            <person name="Lazzaro B.P."/>
            <person name="Lee S.J."/>
            <person name="Levesque L."/>
            <person name="Li R."/>
            <person name="Lin C.F."/>
            <person name="Lin M.F."/>
            <person name="Lindblad-Toh K."/>
            <person name="Llopart A."/>
            <person name="Long M."/>
            <person name="Low L."/>
            <person name="Lozovsky E."/>
            <person name="Lu J."/>
            <person name="Luo M."/>
            <person name="Machado C.A."/>
            <person name="Makalowski W."/>
            <person name="Marzo M."/>
            <person name="Matsuda M."/>
            <person name="Matzkin L."/>
            <person name="McAllister B."/>
            <person name="McBride C.S."/>
            <person name="McKernan B."/>
            <person name="McKernan K."/>
            <person name="Mendez-Lago M."/>
            <person name="Minx P."/>
            <person name="Mollenhauer M.U."/>
            <person name="Montooth K."/>
            <person name="Mount S.M."/>
            <person name="Mu X."/>
            <person name="Myers E."/>
            <person name="Negre B."/>
            <person name="Newfeld S."/>
            <person name="Nielsen R."/>
            <person name="Noor M.A."/>
            <person name="O'Grady P."/>
            <person name="Pachter L."/>
            <person name="Papaceit M."/>
            <person name="Parisi M.J."/>
            <person name="Parisi M."/>
            <person name="Parts L."/>
            <person name="Pedersen J.S."/>
            <person name="Pesole G."/>
            <person name="Phillippy A.M."/>
            <person name="Ponting C.P."/>
            <person name="Pop M."/>
            <person name="Porcelli D."/>
            <person name="Powell J.R."/>
            <person name="Prohaska S."/>
            <person name="Pruitt K."/>
            <person name="Puig M."/>
            <person name="Quesneville H."/>
            <person name="Ram K.R."/>
            <person name="Rand D."/>
            <person name="Rasmussen M.D."/>
            <person name="Reed L.K."/>
            <person name="Reenan R."/>
            <person name="Reily A."/>
            <person name="Remington K.A."/>
            <person name="Rieger T.T."/>
            <person name="Ritchie M.G."/>
            <person name="Robin C."/>
            <person name="Rogers Y.H."/>
            <person name="Rohde C."/>
            <person name="Rozas J."/>
            <person name="Rubenfield M.J."/>
            <person name="Ruiz A."/>
            <person name="Russo S."/>
            <person name="Salzberg S.L."/>
            <person name="Sanchez-Gracia A."/>
            <person name="Saranga D.J."/>
            <person name="Sato H."/>
            <person name="Schaeffer S.W."/>
            <person name="Schatz M.C."/>
            <person name="Schlenke T."/>
            <person name="Schwartz R."/>
            <person name="Segarra C."/>
            <person name="Singh R.S."/>
            <person name="Sirot L."/>
            <person name="Sirota M."/>
            <person name="Sisneros N.B."/>
            <person name="Smith C.D."/>
            <person name="Smith T.F."/>
            <person name="Spieth J."/>
            <person name="Stage D.E."/>
            <person name="Stark A."/>
            <person name="Stephan W."/>
            <person name="Strausberg R.L."/>
            <person name="Strempel S."/>
            <person name="Sturgill D."/>
            <person name="Sutton G."/>
            <person name="Sutton G.G."/>
            <person name="Tao W."/>
            <person name="Teichmann S."/>
            <person name="Tobari Y.N."/>
            <person name="Tomimura Y."/>
            <person name="Tsolas J.M."/>
            <person name="Valente V.L."/>
            <person name="Venter E."/>
            <person name="Venter J.C."/>
            <person name="Vicario S."/>
            <person name="Vieira F.G."/>
            <person name="Vilella A.J."/>
            <person name="Villasante A."/>
            <person name="Walenz B."/>
            <person name="Wang J."/>
            <person name="Wasserman M."/>
            <person name="Watts T."/>
            <person name="Wilson D."/>
            <person name="Wilson R.K."/>
            <person name="Wing R.A."/>
            <person name="Wolfner M.F."/>
            <person name="Wong A."/>
            <person name="Wong G.K."/>
            <person name="Wu C.I."/>
            <person name="Wu G."/>
            <person name="Yamamoto D."/>
            <person name="Yang H.P."/>
            <person name="Yang S.P."/>
            <person name="Yorke J.A."/>
            <person name="Yoshida K."/>
            <person name="Zdobnov E."/>
            <person name="Zhang P."/>
            <person name="Zhang Y."/>
            <person name="Zimin A.V."/>
            <person name="Baldwin J."/>
            <person name="Abdouelleil A."/>
            <person name="Abdulkadir J."/>
            <person name="Abebe A."/>
            <person name="Abera B."/>
            <person name="Abreu J."/>
            <person name="Acer S.C."/>
            <person name="Aftuck L."/>
            <person name="Alexander A."/>
            <person name="An P."/>
            <person name="Anderson E."/>
            <person name="Anderson S."/>
            <person name="Arachi H."/>
            <person name="Azer M."/>
            <person name="Bachantsang P."/>
            <person name="Barry A."/>
            <person name="Bayul T."/>
            <person name="Berlin A."/>
            <person name="Bessette D."/>
            <person name="Bloom T."/>
            <person name="Blye J."/>
            <person name="Boguslavskiy L."/>
            <person name="Bonnet C."/>
            <person name="Boukhgalter B."/>
            <person name="Bourzgui I."/>
            <person name="Brown A."/>
            <person name="Cahill P."/>
            <person name="Channer S."/>
            <person name="Cheshatsang Y."/>
            <person name="Chuda L."/>
            <person name="Citroen M."/>
            <person name="Collymore A."/>
            <person name="Cooke P."/>
            <person name="Costello M."/>
            <person name="D'Aco K."/>
            <person name="Daza R."/>
            <person name="De Haan G."/>
            <person name="DeGray S."/>
            <person name="DeMaso C."/>
            <person name="Dhargay N."/>
            <person name="Dooley K."/>
            <person name="Dooley E."/>
            <person name="Doricent M."/>
            <person name="Dorje P."/>
            <person name="Dorjee K."/>
            <person name="Dupes A."/>
            <person name="Elong R."/>
            <person name="Falk J."/>
            <person name="Farina A."/>
            <person name="Faro S."/>
            <person name="Ferguson D."/>
            <person name="Fisher S."/>
            <person name="Foley C.D."/>
            <person name="Franke A."/>
            <person name="Friedrich D."/>
            <person name="Gadbois L."/>
            <person name="Gearin G."/>
            <person name="Gearin C.R."/>
            <person name="Giannoukos G."/>
            <person name="Goode T."/>
            <person name="Graham J."/>
            <person name="Grandbois E."/>
            <person name="Grewal S."/>
            <person name="Gyaltsen K."/>
            <person name="Hafez N."/>
            <person name="Hagos B."/>
            <person name="Hall J."/>
            <person name="Henson C."/>
            <person name="Hollinger A."/>
            <person name="Honan T."/>
            <person name="Huard M.D."/>
            <person name="Hughes L."/>
            <person name="Hurhula B."/>
            <person name="Husby M.E."/>
            <person name="Kamat A."/>
            <person name="Kanga B."/>
            <person name="Kashin S."/>
            <person name="Khazanovich D."/>
            <person name="Kisner P."/>
            <person name="Lance K."/>
            <person name="Lara M."/>
            <person name="Lee W."/>
            <person name="Lennon N."/>
            <person name="Letendre F."/>
            <person name="LeVine R."/>
            <person name="Lipovsky A."/>
            <person name="Liu X."/>
            <person name="Liu J."/>
            <person name="Liu S."/>
            <person name="Lokyitsang T."/>
            <person name="Lokyitsang Y."/>
            <person name="Lubonja R."/>
            <person name="Lui A."/>
            <person name="MacDonald P."/>
            <person name="Magnisalis V."/>
            <person name="Maru K."/>
            <person name="Matthews C."/>
            <person name="McCusker W."/>
            <person name="McDonough S."/>
            <person name="Mehta T."/>
            <person name="Meldrim J."/>
            <person name="Meneus L."/>
            <person name="Mihai O."/>
            <person name="Mihalev A."/>
            <person name="Mihova T."/>
            <person name="Mittelman R."/>
            <person name="Mlenga V."/>
            <person name="Montmayeur A."/>
            <person name="Mulrain L."/>
            <person name="Navidi A."/>
            <person name="Naylor J."/>
            <person name="Negash T."/>
            <person name="Nguyen T."/>
            <person name="Nguyen N."/>
            <person name="Nicol R."/>
            <person name="Norbu C."/>
            <person name="Norbu N."/>
            <person name="Novod N."/>
            <person name="O'Neill B."/>
            <person name="Osman S."/>
            <person name="Markiewicz E."/>
            <person name="Oyono O.L."/>
            <person name="Patti C."/>
            <person name="Phunkhang P."/>
            <person name="Pierre F."/>
            <person name="Priest M."/>
            <person name="Raghuraman S."/>
            <person name="Rege F."/>
            <person name="Reyes R."/>
            <person name="Rise C."/>
            <person name="Rogov P."/>
            <person name="Ross K."/>
            <person name="Ryan E."/>
            <person name="Settipalli S."/>
            <person name="Shea T."/>
            <person name="Sherpa N."/>
            <person name="Shi L."/>
            <person name="Shih D."/>
            <person name="Sparrow T."/>
            <person name="Spaulding J."/>
            <person name="Stalker J."/>
            <person name="Stange-Thomann N."/>
            <person name="Stavropoulos S."/>
            <person name="Stone C."/>
            <person name="Strader C."/>
            <person name="Tesfaye S."/>
            <person name="Thomson T."/>
            <person name="Thoulutsang Y."/>
            <person name="Thoulutsang D."/>
            <person name="Topham K."/>
            <person name="Topping I."/>
            <person name="Tsamla T."/>
            <person name="Vassiliev H."/>
            <person name="Vo A."/>
            <person name="Wangchuk T."/>
            <person name="Wangdi T."/>
            <person name="Weiand M."/>
            <person name="Wilkinson J."/>
            <person name="Wilson A."/>
            <person name="Yadav S."/>
            <person name="Young G."/>
            <person name="Yu Q."/>
            <person name="Zembek L."/>
            <person name="Zhong D."/>
            <person name="Zimmer A."/>
            <person name="Zwirko Z."/>
            <person name="Jaffe D.B."/>
            <person name="Alvarez P."/>
            <person name="Brockman W."/>
            <person name="Butler J."/>
            <person name="Chin C."/>
            <person name="Gnerre S."/>
            <person name="Grabherr M."/>
            <person name="Kleber M."/>
            <person name="Mauceli E."/>
            <person name="MacCallum I."/>
        </authorList>
    </citation>
    <scope>NUCLEOTIDE SEQUENCE [LARGE SCALE GENOMIC DNA]</scope>
    <source>
        <strain evidence="3">MSH-3 / Tucson 14011-0111.49</strain>
    </source>
</reference>
<feature type="compositionally biased region" description="Polar residues" evidence="1">
    <location>
        <begin position="499"/>
        <end position="523"/>
    </location>
</feature>
<feature type="compositionally biased region" description="Basic residues" evidence="1">
    <location>
        <begin position="946"/>
        <end position="970"/>
    </location>
</feature>
<feature type="region of interest" description="Disordered" evidence="1">
    <location>
        <begin position="674"/>
        <end position="705"/>
    </location>
</feature>
<feature type="compositionally biased region" description="Basic and acidic residues" evidence="1">
    <location>
        <begin position="748"/>
        <end position="797"/>
    </location>
</feature>
<feature type="compositionally biased region" description="Gly residues" evidence="1">
    <location>
        <begin position="188"/>
        <end position="206"/>
    </location>
</feature>
<evidence type="ECO:0000256" key="1">
    <source>
        <dbReference type="SAM" id="MobiDB-lite"/>
    </source>
</evidence>
<feature type="compositionally biased region" description="Basic residues" evidence="1">
    <location>
        <begin position="679"/>
        <end position="689"/>
    </location>
</feature>
<gene>
    <name evidence="2" type="primary">Dper\GL26787</name>
    <name evidence="2" type="ORF">Dper_GL26787</name>
</gene>
<accession>B4H2I3</accession>
<feature type="region of interest" description="Disordered" evidence="1">
    <location>
        <begin position="742"/>
        <end position="825"/>
    </location>
</feature>
<feature type="compositionally biased region" description="Low complexity" evidence="1">
    <location>
        <begin position="894"/>
        <end position="909"/>
    </location>
</feature>
<feature type="compositionally biased region" description="Gly residues" evidence="1">
    <location>
        <begin position="216"/>
        <end position="226"/>
    </location>
</feature>
<dbReference type="Proteomes" id="UP000008744">
    <property type="component" value="Unassembled WGS sequence"/>
</dbReference>
<dbReference type="HOGENOM" id="CLU_334096_0_0_1"/>
<feature type="region of interest" description="Disordered" evidence="1">
    <location>
        <begin position="347"/>
        <end position="425"/>
    </location>
</feature>
<feature type="region of interest" description="Disordered" evidence="1">
    <location>
        <begin position="497"/>
        <end position="589"/>
    </location>
</feature>
<dbReference type="eggNOG" id="ENOG502T8Y9">
    <property type="taxonomic scope" value="Eukaryota"/>
</dbReference>
<dbReference type="EMBL" id="CH479204">
    <property type="protein sequence ID" value="EDW30550.1"/>
    <property type="molecule type" value="Genomic_DNA"/>
</dbReference>
<sequence length="970" mass="105504">MPALAGIVGTSDTGMLSNEATDELVQPQFGGRVDKPADINGCVDAGIEDLQHPEEAPVLVPLQHQVQRFAPVVDAVVDGQILRLRGGAFKPSSAALFLWHEFIGFTARAFNSTRNMGLTQVNFLSFSEMSKTTETRGRNGKFFQYVCPPVRQGSCPPAAARLPPLEALSGERKRQTNMERKARRPVAGGRGGVRIRGNGSTGGVGGAAAPLPAARHGGGGGGGGGVPLRRPSPSPARAPAPPPRRRKLQHLTPRLPRLADTAVVEWIMSPCQNFEQDSDSASEEDDPQPTGSQALKKCRMSAVGSRRQIESHTYFAPSQRIMQVAELKKAQVWPFLAKKERLEQQTIAKQTDNPLLDPESVVKSSTDSDPGPLVEASTDAKSELETQPESESEPEPGPEPAAVRDAAAAAPTAGHISGSQSQSHDSWYSISSISSASSASQPRQSSAAARPWSRTGLVAGNSKALKLTSTVIKIIPNATTESPRVATTSCAAAAISTSEMQTKSRPTRQQQPQAASKKLTTARTDADPLGKPTNVLLMAKAPHKPPVEIQSRSCPPKTPQAKPRHRSPVIRARTQNQNQNQNPPSTTPFSMALTTAISARPQPQAQLQRTPPSAPVPPPITSKIVRMNQHKVPRTAEDGIDMSYQYFVSIPLKRGKKAQTVRYLYRPMVKSLNPTVRRSSLKRNKKKKGQQAAAKSEEEEGPQVILVEPVAEPEVKEVNEFKAPALKVDRKYMPMLKMLSQIPYPSETDPKPKSKASQHEESEAGLREADEDPQLTKRESQGDHQVAKADHQDRKVPNPETSTSLEAGGDSSPKKHSTPIRRFRPIRKVLVDFKPEATRLDSIAGTQISYHAPLRLMRRLKGGEAPKRSATPDHSQQVIKKPMDTVERMQKSVSFQLSDAKSSSSSNISIRLTDSTEPLNSFKIDEPEPEPKPASVLVPVPVPVRDKRKVKKKVVRKNKTNKNRKKKASK</sequence>
<protein>
    <submittedName>
        <fullName evidence="2">GL26787</fullName>
    </submittedName>
</protein>
<feature type="compositionally biased region" description="Basic and acidic residues" evidence="1">
    <location>
        <begin position="881"/>
        <end position="890"/>
    </location>
</feature>
<dbReference type="OrthoDB" id="7873310at2759"/>
<dbReference type="OMA" id="NEVKWIM"/>
<feature type="region of interest" description="Disordered" evidence="1">
    <location>
        <begin position="274"/>
        <end position="299"/>
    </location>
</feature>
<evidence type="ECO:0000313" key="3">
    <source>
        <dbReference type="Proteomes" id="UP000008744"/>
    </source>
</evidence>
<proteinExistence type="predicted"/>
<feature type="compositionally biased region" description="Acidic residues" evidence="1">
    <location>
        <begin position="386"/>
        <end position="396"/>
    </location>
</feature>
<dbReference type="AlphaFoldDB" id="B4H2I3"/>
<keyword evidence="3" id="KW-1185">Reference proteome</keyword>
<feature type="compositionally biased region" description="Low complexity" evidence="1">
    <location>
        <begin position="400"/>
        <end position="425"/>
    </location>
</feature>
<feature type="compositionally biased region" description="Pro residues" evidence="1">
    <location>
        <begin position="230"/>
        <end position="242"/>
    </location>
</feature>
<feature type="compositionally biased region" description="Polar residues" evidence="1">
    <location>
        <begin position="910"/>
        <end position="919"/>
    </location>
</feature>
<name>B4H2I3_DROPE</name>
<evidence type="ECO:0000313" key="2">
    <source>
        <dbReference type="EMBL" id="EDW30550.1"/>
    </source>
</evidence>
<organism evidence="3">
    <name type="scientific">Drosophila persimilis</name>
    <name type="common">Fruit fly</name>
    <dbReference type="NCBI Taxonomy" id="7234"/>
    <lineage>
        <taxon>Eukaryota</taxon>
        <taxon>Metazoa</taxon>
        <taxon>Ecdysozoa</taxon>
        <taxon>Arthropoda</taxon>
        <taxon>Hexapoda</taxon>
        <taxon>Insecta</taxon>
        <taxon>Pterygota</taxon>
        <taxon>Neoptera</taxon>
        <taxon>Endopterygota</taxon>
        <taxon>Diptera</taxon>
        <taxon>Brachycera</taxon>
        <taxon>Muscomorpha</taxon>
        <taxon>Ephydroidea</taxon>
        <taxon>Drosophilidae</taxon>
        <taxon>Drosophila</taxon>
        <taxon>Sophophora</taxon>
    </lineage>
</organism>
<feature type="region of interest" description="Disordered" evidence="1">
    <location>
        <begin position="168"/>
        <end position="254"/>
    </location>
</feature>
<feature type="compositionally biased region" description="Basic and acidic residues" evidence="1">
    <location>
        <begin position="169"/>
        <end position="180"/>
    </location>
</feature>
<feature type="compositionally biased region" description="Acidic residues" evidence="1">
    <location>
        <begin position="276"/>
        <end position="287"/>
    </location>
</feature>